<protein>
    <submittedName>
        <fullName evidence="1">Type IX secretion system membrane protein PorP/SprF</fullName>
    </submittedName>
</protein>
<dbReference type="Pfam" id="PF11751">
    <property type="entry name" value="PorP_SprF"/>
    <property type="match status" value="1"/>
</dbReference>
<dbReference type="EMBL" id="RJJX01000008">
    <property type="protein sequence ID" value="RUT78546.1"/>
    <property type="molecule type" value="Genomic_DNA"/>
</dbReference>
<name>A0A434AVZ1_9BACT</name>
<sequence length="362" mass="41117">MFWVLKLKPETLFNSLIISPVLRIGVFNTESMKKALLAFCVIFLGTVLNSFAQDIRFSQFYANKLYLNPALAGSTNSANVSLNYRNQWPNLDLPYVTYSVSFDNFYEAINGGIGIMLIQDDQGDGALKTTTFAGMYSFYLRINDDLIVRPALEAAFMQKKVDWENLVFPDQVSPIYGSIFPHNTNGDPVTRSKDGWDFSLGAMAYYKNFYFGATAHHLAKPDLSFDDEQEDKLQTKYTFHAGAEFVLGGRSRRYADNWILAPALLFQKQGDFSQMNYGLYASKSSIVFGLWFNQNFELNYDSFIGMAGFVTEFFKVAYSYDYAVTKLVHTNTGAHEISFSFPLGIDPKNRKRKIKAIRSPVF</sequence>
<dbReference type="NCBIfam" id="TIGR03519">
    <property type="entry name" value="T9SS_PorP_fam"/>
    <property type="match status" value="1"/>
</dbReference>
<dbReference type="AlphaFoldDB" id="A0A434AVZ1"/>
<keyword evidence="2" id="KW-1185">Reference proteome</keyword>
<gene>
    <name evidence="1" type="ORF">DLK05_08235</name>
</gene>
<comment type="caution">
    <text evidence="1">The sequence shown here is derived from an EMBL/GenBank/DDBJ whole genome shotgun (WGS) entry which is preliminary data.</text>
</comment>
<evidence type="ECO:0000313" key="2">
    <source>
        <dbReference type="Proteomes" id="UP000282985"/>
    </source>
</evidence>
<organism evidence="1 2">
    <name type="scientific">Ancylomarina longa</name>
    <dbReference type="NCBI Taxonomy" id="2487017"/>
    <lineage>
        <taxon>Bacteria</taxon>
        <taxon>Pseudomonadati</taxon>
        <taxon>Bacteroidota</taxon>
        <taxon>Bacteroidia</taxon>
        <taxon>Marinilabiliales</taxon>
        <taxon>Marinifilaceae</taxon>
        <taxon>Ancylomarina</taxon>
    </lineage>
</organism>
<reference evidence="1 2" key="1">
    <citation type="submission" date="2018-11" db="EMBL/GenBank/DDBJ databases">
        <title>Parancylomarina longa gen. nov., sp. nov., isolated from sediments of southern Okinawa.</title>
        <authorList>
            <person name="Fu T."/>
        </authorList>
    </citation>
    <scope>NUCLEOTIDE SEQUENCE [LARGE SCALE GENOMIC DNA]</scope>
    <source>
        <strain evidence="1 2">T3-2 S1-C</strain>
    </source>
</reference>
<evidence type="ECO:0000313" key="1">
    <source>
        <dbReference type="EMBL" id="RUT78546.1"/>
    </source>
</evidence>
<proteinExistence type="predicted"/>
<accession>A0A434AVZ1</accession>
<dbReference type="Proteomes" id="UP000282985">
    <property type="component" value="Unassembled WGS sequence"/>
</dbReference>
<dbReference type="InterPro" id="IPR019861">
    <property type="entry name" value="PorP/SprF_Bacteroidetes"/>
</dbReference>